<dbReference type="InterPro" id="IPR027417">
    <property type="entry name" value="P-loop_NTPase"/>
</dbReference>
<protein>
    <submittedName>
        <fullName evidence="4">Uncharacterized protein</fullName>
    </submittedName>
</protein>
<feature type="signal peptide" evidence="3">
    <location>
        <begin position="1"/>
        <end position="20"/>
    </location>
</feature>
<keyword evidence="5" id="KW-1185">Reference proteome</keyword>
<comment type="caution">
    <text evidence="4">The sequence shown here is derived from an EMBL/GenBank/DDBJ whole genome shotgun (WGS) entry which is preliminary data.</text>
</comment>
<reference evidence="4 5" key="1">
    <citation type="journal article" date="2024" name="Science">
        <title>Giant polyketide synthase enzymes in the biosynthesis of giant marine polyether toxins.</title>
        <authorList>
            <person name="Fallon T.R."/>
            <person name="Shende V.V."/>
            <person name="Wierzbicki I.H."/>
            <person name="Pendleton A.L."/>
            <person name="Watervoot N.F."/>
            <person name="Auber R.P."/>
            <person name="Gonzalez D.J."/>
            <person name="Wisecaver J.H."/>
            <person name="Moore B.S."/>
        </authorList>
    </citation>
    <scope>NUCLEOTIDE SEQUENCE [LARGE SCALE GENOMIC DNA]</scope>
    <source>
        <strain evidence="4 5">12B1</strain>
    </source>
</reference>
<dbReference type="InterPro" id="IPR002495">
    <property type="entry name" value="Glyco_trans_8"/>
</dbReference>
<name>A0AB34IBT8_PRYPA</name>
<dbReference type="Pfam" id="PF13469">
    <property type="entry name" value="Sulfotransfer_3"/>
    <property type="match status" value="1"/>
</dbReference>
<proteinExistence type="predicted"/>
<dbReference type="Pfam" id="PF01501">
    <property type="entry name" value="Glyco_transf_8"/>
    <property type="match status" value="1"/>
</dbReference>
<keyword evidence="2" id="KW-0812">Transmembrane</keyword>
<evidence type="ECO:0000256" key="3">
    <source>
        <dbReference type="SAM" id="SignalP"/>
    </source>
</evidence>
<evidence type="ECO:0000256" key="2">
    <source>
        <dbReference type="SAM" id="Phobius"/>
    </source>
</evidence>
<dbReference type="SUPFAM" id="SSF52540">
    <property type="entry name" value="P-loop containing nucleoside triphosphate hydrolases"/>
    <property type="match status" value="1"/>
</dbReference>
<dbReference type="InterPro" id="IPR050587">
    <property type="entry name" value="GNT1/Glycosyltrans_8"/>
</dbReference>
<organism evidence="4 5">
    <name type="scientific">Prymnesium parvum</name>
    <name type="common">Toxic golden alga</name>
    <dbReference type="NCBI Taxonomy" id="97485"/>
    <lineage>
        <taxon>Eukaryota</taxon>
        <taxon>Haptista</taxon>
        <taxon>Haptophyta</taxon>
        <taxon>Prymnesiophyceae</taxon>
        <taxon>Prymnesiales</taxon>
        <taxon>Prymnesiaceae</taxon>
        <taxon>Prymnesium</taxon>
    </lineage>
</organism>
<dbReference type="GO" id="GO:0016757">
    <property type="term" value="F:glycosyltransferase activity"/>
    <property type="evidence" value="ECO:0007669"/>
    <property type="project" value="InterPro"/>
</dbReference>
<feature type="region of interest" description="Disordered" evidence="1">
    <location>
        <begin position="681"/>
        <end position="720"/>
    </location>
</feature>
<dbReference type="SUPFAM" id="SSF53448">
    <property type="entry name" value="Nucleotide-diphospho-sugar transferases"/>
    <property type="match status" value="1"/>
</dbReference>
<feature type="transmembrane region" description="Helical" evidence="2">
    <location>
        <begin position="636"/>
        <end position="660"/>
    </location>
</feature>
<dbReference type="AlphaFoldDB" id="A0AB34IBT8"/>
<keyword evidence="2" id="KW-0472">Membrane</keyword>
<evidence type="ECO:0000313" key="5">
    <source>
        <dbReference type="Proteomes" id="UP001515480"/>
    </source>
</evidence>
<dbReference type="Gene3D" id="3.40.50.300">
    <property type="entry name" value="P-loop containing nucleotide triphosphate hydrolases"/>
    <property type="match status" value="1"/>
</dbReference>
<dbReference type="Gene3D" id="3.90.550.10">
    <property type="entry name" value="Spore Coat Polysaccharide Biosynthesis Protein SpsA, Chain A"/>
    <property type="match status" value="1"/>
</dbReference>
<dbReference type="EMBL" id="JBGBPQ010000033">
    <property type="protein sequence ID" value="KAL1495276.1"/>
    <property type="molecule type" value="Genomic_DNA"/>
</dbReference>
<dbReference type="PANTHER" id="PTHR11183">
    <property type="entry name" value="GLYCOGENIN SUBFAMILY MEMBER"/>
    <property type="match status" value="1"/>
</dbReference>
<keyword evidence="2" id="KW-1133">Transmembrane helix</keyword>
<gene>
    <name evidence="4" type="ORF">AB1Y20_017136</name>
</gene>
<evidence type="ECO:0000256" key="1">
    <source>
        <dbReference type="SAM" id="MobiDB-lite"/>
    </source>
</evidence>
<accession>A0AB34IBT8</accession>
<feature type="chain" id="PRO_5044296173" evidence="3">
    <location>
        <begin position="21"/>
        <end position="720"/>
    </location>
</feature>
<dbReference type="Proteomes" id="UP001515480">
    <property type="component" value="Unassembled WGS sequence"/>
</dbReference>
<evidence type="ECO:0000313" key="4">
    <source>
        <dbReference type="EMBL" id="KAL1495276.1"/>
    </source>
</evidence>
<sequence>MLAVTSALVLNAAAAPGAMPTPPSQMLVLGMHHAGTSIVSNLTMMMGAYGGEMNELLLHPENPLKFWERKDVVALDEQRLSAGLEEAVSERYDIPDWVAYGFNALKQATPIHETDAAKAIVRKLNTKRPWVTKDPRMCLVAKEWVELLDAPLCIIMHREPLSVANSMMIYSHNVSLAEWASVYDAYYNSAVRACADKPTVVVQHSDLMAQPYEAVKKLYTQLVAAGVQGLTLPSEAQVNRLVRPTEEHKLKPYYLASERKQVGELSRSISAELSQGRATVPAAASKWVHAERKPNEAIVTLLTTPNTDYLRGALVLGSSIRSFDSSRDMVCMVTAAVPKEWHSSLSVAGWKVLVVDELAEMWWGKSAECSNFAADQGERWGHMATKLRLWQMTQYERVMYLDADSVLTAPVAKLFESIHTFAAEAPRYHSHFNAGVLLLSPSEKVFQELLALGKQEHATLFGNTIDCTEQALLNTYFNGQPGREVTKLPVGRADVVADWNNAETAPFAVHWITHVCPKPWLVADGSEQVASHCDPIVYAYWQRIWNRLTASSKDESSSHSFGPREAARRKLRRLTGVSAGPSLVGSAKPRHYASVSDVLADVRDSVGRQLRQLTMSRRELRRRKYEYDAPWSEGTWAWIAIIGTLALGLGAGALLHKIFIKAPTEVRKGMTVVQAKSMGFRPLGEGKGPVGVVSAVDDDDDEDEEDEEEEEPQKPAKGKK</sequence>
<feature type="compositionally biased region" description="Acidic residues" evidence="1">
    <location>
        <begin position="696"/>
        <end position="711"/>
    </location>
</feature>
<dbReference type="InterPro" id="IPR029044">
    <property type="entry name" value="Nucleotide-diphossugar_trans"/>
</dbReference>
<keyword evidence="3" id="KW-0732">Signal</keyword>